<dbReference type="AlphaFoldDB" id="A0A5C4X301"/>
<organism evidence="1 2">
    <name type="scientific">Brevibacterium sediminis</name>
    <dbReference type="NCBI Taxonomy" id="1857024"/>
    <lineage>
        <taxon>Bacteria</taxon>
        <taxon>Bacillati</taxon>
        <taxon>Actinomycetota</taxon>
        <taxon>Actinomycetes</taxon>
        <taxon>Micrococcales</taxon>
        <taxon>Brevibacteriaceae</taxon>
        <taxon>Brevibacterium</taxon>
    </lineage>
</organism>
<proteinExistence type="predicted"/>
<evidence type="ECO:0000313" key="2">
    <source>
        <dbReference type="Proteomes" id="UP000314223"/>
    </source>
</evidence>
<name>A0A5C4X301_9MICO</name>
<dbReference type="EMBL" id="VDMQ01000003">
    <property type="protein sequence ID" value="TNM55911.1"/>
    <property type="molecule type" value="Genomic_DNA"/>
</dbReference>
<dbReference type="Proteomes" id="UP000314223">
    <property type="component" value="Unassembled WGS sequence"/>
</dbReference>
<sequence length="59" mass="6651">MITRSATAVLNNVDLATINDRGTAVVMIDGREHFMTADELKDMWAKLGVLIREFNKWNG</sequence>
<protein>
    <submittedName>
        <fullName evidence="1">Uncharacterized protein</fullName>
    </submittedName>
</protein>
<reference evidence="1 2" key="1">
    <citation type="submission" date="2019-06" db="EMBL/GenBank/DDBJ databases">
        <authorList>
            <person name="Mardanova A.M."/>
            <person name="Pudova D.S."/>
            <person name="Shagimardanova E.I."/>
            <person name="Gogoleva N.E."/>
            <person name="Lutfullin M.T."/>
            <person name="Hadieva G.F."/>
            <person name="Sharipova M.R."/>
        </authorList>
    </citation>
    <scope>NUCLEOTIDE SEQUENCE [LARGE SCALE GENOMIC DNA]</scope>
    <source>
        <strain evidence="1 2">MG-1</strain>
    </source>
</reference>
<dbReference type="RefSeq" id="WP_139468050.1">
    <property type="nucleotide sequence ID" value="NZ_VDMQ01000003.1"/>
</dbReference>
<evidence type="ECO:0000313" key="1">
    <source>
        <dbReference type="EMBL" id="TNM55911.1"/>
    </source>
</evidence>
<comment type="caution">
    <text evidence="1">The sequence shown here is derived from an EMBL/GenBank/DDBJ whole genome shotgun (WGS) entry which is preliminary data.</text>
</comment>
<gene>
    <name evidence="1" type="ORF">FHQ09_06635</name>
</gene>
<accession>A0A5C4X301</accession>